<feature type="non-terminal residue" evidence="1">
    <location>
        <position position="1"/>
    </location>
</feature>
<organism evidence="1">
    <name type="scientific">marine metagenome</name>
    <dbReference type="NCBI Taxonomy" id="408172"/>
    <lineage>
        <taxon>unclassified sequences</taxon>
        <taxon>metagenomes</taxon>
        <taxon>ecological metagenomes</taxon>
    </lineage>
</organism>
<dbReference type="EMBL" id="UINC01076522">
    <property type="protein sequence ID" value="SVC15776.1"/>
    <property type="molecule type" value="Genomic_DNA"/>
</dbReference>
<protein>
    <submittedName>
        <fullName evidence="1">Uncharacterized protein</fullName>
    </submittedName>
</protein>
<reference evidence="1" key="1">
    <citation type="submission" date="2018-05" db="EMBL/GenBank/DDBJ databases">
        <authorList>
            <person name="Lanie J.A."/>
            <person name="Ng W.-L."/>
            <person name="Kazmierczak K.M."/>
            <person name="Andrzejewski T.M."/>
            <person name="Davidsen T.M."/>
            <person name="Wayne K.J."/>
            <person name="Tettelin H."/>
            <person name="Glass J.I."/>
            <person name="Rusch D."/>
            <person name="Podicherti R."/>
            <person name="Tsui H.-C.T."/>
            <person name="Winkler M.E."/>
        </authorList>
    </citation>
    <scope>NUCLEOTIDE SEQUENCE</scope>
</reference>
<evidence type="ECO:0000313" key="1">
    <source>
        <dbReference type="EMBL" id="SVC15776.1"/>
    </source>
</evidence>
<dbReference type="AlphaFoldDB" id="A0A382JVJ2"/>
<proteinExistence type="predicted"/>
<name>A0A382JVJ2_9ZZZZ</name>
<gene>
    <name evidence="1" type="ORF">METZ01_LOCUS268630</name>
</gene>
<accession>A0A382JVJ2</accession>
<sequence>VSGGIVVEGISDKQVANGPVRIRVNKTGSAPAEHWLDGQRIPAGIWLDVTRPGYHELHSLEQLPGPGGEQSHRVRFVIQSARGDAEWALPPWTPRPPVASGQALDTNAEGAVRLELFMPTRFPAGLPMPVVAMVMDPQNRRVNFNGQLEGETGFAMKRGVGSGLLSSGQSKRHVFKAGQLSADKTVTIDNAKWQAVLGAVPKTATWKTDARIHVTSNLTVEEGATLLIRSGCVIKLAPKIEVTVLGRLIVEGTREA</sequence>
<feature type="non-terminal residue" evidence="1">
    <location>
        <position position="256"/>
    </location>
</feature>